<organism evidence="12 13">
    <name type="scientific">Rubus argutus</name>
    <name type="common">Southern blackberry</name>
    <dbReference type="NCBI Taxonomy" id="59490"/>
    <lineage>
        <taxon>Eukaryota</taxon>
        <taxon>Viridiplantae</taxon>
        <taxon>Streptophyta</taxon>
        <taxon>Embryophyta</taxon>
        <taxon>Tracheophyta</taxon>
        <taxon>Spermatophyta</taxon>
        <taxon>Magnoliopsida</taxon>
        <taxon>eudicotyledons</taxon>
        <taxon>Gunneridae</taxon>
        <taxon>Pentapetalae</taxon>
        <taxon>rosids</taxon>
        <taxon>fabids</taxon>
        <taxon>Rosales</taxon>
        <taxon>Rosaceae</taxon>
        <taxon>Rosoideae</taxon>
        <taxon>Rosoideae incertae sedis</taxon>
        <taxon>Rubus</taxon>
    </lineage>
</organism>
<reference evidence="12 13" key="1">
    <citation type="journal article" date="2023" name="G3 (Bethesda)">
        <title>A chromosome-length genome assembly and annotation of blackberry (Rubus argutus, cv. 'Hillquist').</title>
        <authorList>
            <person name="Bruna T."/>
            <person name="Aryal R."/>
            <person name="Dudchenko O."/>
            <person name="Sargent D.J."/>
            <person name="Mead D."/>
            <person name="Buti M."/>
            <person name="Cavallini A."/>
            <person name="Hytonen T."/>
            <person name="Andres J."/>
            <person name="Pham M."/>
            <person name="Weisz D."/>
            <person name="Mascagni F."/>
            <person name="Usai G."/>
            <person name="Natali L."/>
            <person name="Bassil N."/>
            <person name="Fernandez G.E."/>
            <person name="Lomsadze A."/>
            <person name="Armour M."/>
            <person name="Olukolu B."/>
            <person name="Poorten T."/>
            <person name="Britton C."/>
            <person name="Davik J."/>
            <person name="Ashrafi H."/>
            <person name="Aiden E.L."/>
            <person name="Borodovsky M."/>
            <person name="Worthington M."/>
        </authorList>
    </citation>
    <scope>NUCLEOTIDE SEQUENCE [LARGE SCALE GENOMIC DNA]</scope>
    <source>
        <strain evidence="12">PI 553951</strain>
    </source>
</reference>
<dbReference type="EMBL" id="JBEDUW010000001">
    <property type="protein sequence ID" value="KAK9949983.1"/>
    <property type="molecule type" value="Genomic_DNA"/>
</dbReference>
<evidence type="ECO:0000256" key="2">
    <source>
        <dbReference type="ARBA" id="ARBA00010617"/>
    </source>
</evidence>
<evidence type="ECO:0000313" key="12">
    <source>
        <dbReference type="EMBL" id="KAK9949983.1"/>
    </source>
</evidence>
<feature type="transmembrane region" description="Helical" evidence="11">
    <location>
        <begin position="6"/>
        <end position="25"/>
    </location>
</feature>
<dbReference type="GO" id="GO:0004497">
    <property type="term" value="F:monooxygenase activity"/>
    <property type="evidence" value="ECO:0007669"/>
    <property type="project" value="UniProtKB-KW"/>
</dbReference>
<keyword evidence="4 11" id="KW-0812">Transmembrane</keyword>
<keyword evidence="6 11" id="KW-1133">Transmembrane helix</keyword>
<sequence length="305" mass="35413">MEDIFFYSSLSIFVCLLVTVQLLRLSKRRRYPNLPPSPSLSLPILGHLYLLKPPIQRTLHSLSQKHGPVFSLWFCSRRVVIVELPSAVQECFTKNDIVFANRPPSILGKHLYNHTTIGDSPYGDQWRNIRRISTVEVLSTSRLNSFSDMRNEEIKHLLRKISQSARGENRFVKVELKSMFTEMTYNSMMRMVAGKRYVGDHVSDNKERKEFIEIMEEIFSYSGSSNPGELMPFFNWFSGGGYERKVKKVVKRADVFLQRLIDEHRNKSSSESRHTMIGHLLSQQESQPEYYTDEIIKALILVSTK</sequence>
<evidence type="ECO:0008006" key="14">
    <source>
        <dbReference type="Google" id="ProtNLM"/>
    </source>
</evidence>
<keyword evidence="8" id="KW-0408">Iron</keyword>
<evidence type="ECO:0000256" key="6">
    <source>
        <dbReference type="ARBA" id="ARBA00022989"/>
    </source>
</evidence>
<evidence type="ECO:0000256" key="4">
    <source>
        <dbReference type="ARBA" id="ARBA00022692"/>
    </source>
</evidence>
<dbReference type="Pfam" id="PF00067">
    <property type="entry name" value="p450"/>
    <property type="match status" value="1"/>
</dbReference>
<keyword evidence="7" id="KW-0560">Oxidoreductase</keyword>
<accession>A0AAW1YMS5</accession>
<protein>
    <recommendedName>
        <fullName evidence="14">Cytochrome P450</fullName>
    </recommendedName>
</protein>
<keyword evidence="10 11" id="KW-0472">Membrane</keyword>
<dbReference type="Proteomes" id="UP001457282">
    <property type="component" value="Unassembled WGS sequence"/>
</dbReference>
<keyword evidence="3" id="KW-0349">Heme</keyword>
<dbReference type="PANTHER" id="PTHR47947">
    <property type="entry name" value="CYTOCHROME P450 82C3-RELATED"/>
    <property type="match status" value="1"/>
</dbReference>
<keyword evidence="9" id="KW-0503">Monooxygenase</keyword>
<dbReference type="Gene3D" id="1.10.630.10">
    <property type="entry name" value="Cytochrome P450"/>
    <property type="match status" value="1"/>
</dbReference>
<comment type="subcellular location">
    <subcellularLocation>
        <location evidence="1">Membrane</location>
        <topology evidence="1">Single-pass membrane protein</topology>
    </subcellularLocation>
</comment>
<dbReference type="InterPro" id="IPR002401">
    <property type="entry name" value="Cyt_P450_E_grp-I"/>
</dbReference>
<dbReference type="SUPFAM" id="SSF48264">
    <property type="entry name" value="Cytochrome P450"/>
    <property type="match status" value="1"/>
</dbReference>
<dbReference type="GO" id="GO:0005506">
    <property type="term" value="F:iron ion binding"/>
    <property type="evidence" value="ECO:0007669"/>
    <property type="project" value="InterPro"/>
</dbReference>
<name>A0AAW1YMS5_RUBAR</name>
<evidence type="ECO:0000256" key="7">
    <source>
        <dbReference type="ARBA" id="ARBA00023002"/>
    </source>
</evidence>
<dbReference type="InterPro" id="IPR036396">
    <property type="entry name" value="Cyt_P450_sf"/>
</dbReference>
<dbReference type="InterPro" id="IPR001128">
    <property type="entry name" value="Cyt_P450"/>
</dbReference>
<keyword evidence="5" id="KW-0479">Metal-binding</keyword>
<dbReference type="GO" id="GO:0016020">
    <property type="term" value="C:membrane"/>
    <property type="evidence" value="ECO:0007669"/>
    <property type="project" value="UniProtKB-SubCell"/>
</dbReference>
<evidence type="ECO:0000256" key="1">
    <source>
        <dbReference type="ARBA" id="ARBA00004167"/>
    </source>
</evidence>
<evidence type="ECO:0000256" key="5">
    <source>
        <dbReference type="ARBA" id="ARBA00022723"/>
    </source>
</evidence>
<evidence type="ECO:0000256" key="3">
    <source>
        <dbReference type="ARBA" id="ARBA00022617"/>
    </source>
</evidence>
<dbReference type="InterPro" id="IPR050651">
    <property type="entry name" value="Plant_Cytochrome_P450_Monoox"/>
</dbReference>
<dbReference type="PANTHER" id="PTHR47947:SF62">
    <property type="entry name" value="CYTOCHROME P450, FAMILY 81, SUBFAMILY D, POLYPEPTIDE 5"/>
    <property type="match status" value="1"/>
</dbReference>
<dbReference type="AlphaFoldDB" id="A0AAW1YMS5"/>
<evidence type="ECO:0000256" key="9">
    <source>
        <dbReference type="ARBA" id="ARBA00023033"/>
    </source>
</evidence>
<dbReference type="PRINTS" id="PR00463">
    <property type="entry name" value="EP450I"/>
</dbReference>
<evidence type="ECO:0000256" key="8">
    <source>
        <dbReference type="ARBA" id="ARBA00023004"/>
    </source>
</evidence>
<comment type="similarity">
    <text evidence="2">Belongs to the cytochrome P450 family.</text>
</comment>
<evidence type="ECO:0000313" key="13">
    <source>
        <dbReference type="Proteomes" id="UP001457282"/>
    </source>
</evidence>
<dbReference type="GO" id="GO:0016705">
    <property type="term" value="F:oxidoreductase activity, acting on paired donors, with incorporation or reduction of molecular oxygen"/>
    <property type="evidence" value="ECO:0007669"/>
    <property type="project" value="InterPro"/>
</dbReference>
<evidence type="ECO:0000256" key="10">
    <source>
        <dbReference type="ARBA" id="ARBA00023136"/>
    </source>
</evidence>
<keyword evidence="13" id="KW-1185">Reference proteome</keyword>
<evidence type="ECO:0000256" key="11">
    <source>
        <dbReference type="SAM" id="Phobius"/>
    </source>
</evidence>
<gene>
    <name evidence="12" type="ORF">M0R45_005490</name>
</gene>
<proteinExistence type="inferred from homology"/>
<comment type="caution">
    <text evidence="12">The sequence shown here is derived from an EMBL/GenBank/DDBJ whole genome shotgun (WGS) entry which is preliminary data.</text>
</comment>
<dbReference type="GO" id="GO:0020037">
    <property type="term" value="F:heme binding"/>
    <property type="evidence" value="ECO:0007669"/>
    <property type="project" value="InterPro"/>
</dbReference>